<protein>
    <submittedName>
        <fullName evidence="2">Uncharacterized protein</fullName>
    </submittedName>
</protein>
<reference evidence="2" key="1">
    <citation type="submission" date="2022-01" db="EMBL/GenBank/DDBJ databases">
        <title>Genome Sequence Resource for Two Populations of Ditylenchus destructor, the Migratory Endoparasitic Phytonematode.</title>
        <authorList>
            <person name="Zhang H."/>
            <person name="Lin R."/>
            <person name="Xie B."/>
        </authorList>
    </citation>
    <scope>NUCLEOTIDE SEQUENCE</scope>
    <source>
        <strain evidence="2">BazhouSP</strain>
    </source>
</reference>
<gene>
    <name evidence="2" type="ORF">DdX_17299</name>
</gene>
<sequence length="152" mass="17239">MVRRFGGASRKRQGGHLVRTSAEEAGRYGSGSGCNLQLIAHGARHQPRAVQARQNQLRVLFGSEFLSFYVDAQLYTGMEIIISCKVNRKEASLSTPKPKALFPFIYAFRFLMRSPQILQHLPLFALRLENSLLWSPIRAQLRELWAGNLQIL</sequence>
<name>A0AAD4QZ41_9BILA</name>
<comment type="caution">
    <text evidence="2">The sequence shown here is derived from an EMBL/GenBank/DDBJ whole genome shotgun (WGS) entry which is preliminary data.</text>
</comment>
<dbReference type="Proteomes" id="UP001201812">
    <property type="component" value="Unassembled WGS sequence"/>
</dbReference>
<dbReference type="AlphaFoldDB" id="A0AAD4QZ41"/>
<dbReference type="EMBL" id="JAKKPZ010000178">
    <property type="protein sequence ID" value="KAI1699471.1"/>
    <property type="molecule type" value="Genomic_DNA"/>
</dbReference>
<organism evidence="2 3">
    <name type="scientific">Ditylenchus destructor</name>
    <dbReference type="NCBI Taxonomy" id="166010"/>
    <lineage>
        <taxon>Eukaryota</taxon>
        <taxon>Metazoa</taxon>
        <taxon>Ecdysozoa</taxon>
        <taxon>Nematoda</taxon>
        <taxon>Chromadorea</taxon>
        <taxon>Rhabditida</taxon>
        <taxon>Tylenchina</taxon>
        <taxon>Tylenchomorpha</taxon>
        <taxon>Sphaerularioidea</taxon>
        <taxon>Anguinidae</taxon>
        <taxon>Anguininae</taxon>
        <taxon>Ditylenchus</taxon>
    </lineage>
</organism>
<accession>A0AAD4QZ41</accession>
<feature type="compositionally biased region" description="Basic residues" evidence="1">
    <location>
        <begin position="1"/>
        <end position="14"/>
    </location>
</feature>
<proteinExistence type="predicted"/>
<keyword evidence="3" id="KW-1185">Reference proteome</keyword>
<evidence type="ECO:0000313" key="3">
    <source>
        <dbReference type="Proteomes" id="UP001201812"/>
    </source>
</evidence>
<evidence type="ECO:0000313" key="2">
    <source>
        <dbReference type="EMBL" id="KAI1699471.1"/>
    </source>
</evidence>
<feature type="region of interest" description="Disordered" evidence="1">
    <location>
        <begin position="1"/>
        <end position="25"/>
    </location>
</feature>
<evidence type="ECO:0000256" key="1">
    <source>
        <dbReference type="SAM" id="MobiDB-lite"/>
    </source>
</evidence>